<comment type="caution">
    <text evidence="2">The sequence shown here is derived from an EMBL/GenBank/DDBJ whole genome shotgun (WGS) entry which is preliminary data.</text>
</comment>
<feature type="region of interest" description="Disordered" evidence="1">
    <location>
        <begin position="1"/>
        <end position="37"/>
    </location>
</feature>
<evidence type="ECO:0000313" key="2">
    <source>
        <dbReference type="EMBL" id="TNN63315.1"/>
    </source>
</evidence>
<feature type="compositionally biased region" description="Basic and acidic residues" evidence="1">
    <location>
        <begin position="25"/>
        <end position="34"/>
    </location>
</feature>
<name>A0A4Z2HDI3_9TELE</name>
<keyword evidence="3" id="KW-1185">Reference proteome</keyword>
<reference evidence="2 3" key="1">
    <citation type="submission" date="2019-03" db="EMBL/GenBank/DDBJ databases">
        <title>First draft genome of Liparis tanakae, snailfish: a comprehensive survey of snailfish specific genes.</title>
        <authorList>
            <person name="Kim W."/>
            <person name="Song I."/>
            <person name="Jeong J.-H."/>
            <person name="Kim D."/>
            <person name="Kim S."/>
            <person name="Ryu S."/>
            <person name="Song J.Y."/>
            <person name="Lee S.K."/>
        </authorList>
    </citation>
    <scope>NUCLEOTIDE SEQUENCE [LARGE SCALE GENOMIC DNA]</scope>
    <source>
        <tissue evidence="2">Muscle</tissue>
    </source>
</reference>
<accession>A0A4Z2HDI3</accession>
<dbReference type="Proteomes" id="UP000314294">
    <property type="component" value="Unassembled WGS sequence"/>
</dbReference>
<proteinExistence type="predicted"/>
<dbReference type="AlphaFoldDB" id="A0A4Z2HDI3"/>
<sequence length="67" mass="7176">MTSCTPLPPPPPPLPVGAKTKRLHREPAHLHTGPEQHQPVCRCGVAYLEKGLLLLLEPSTVVPALPS</sequence>
<protein>
    <submittedName>
        <fullName evidence="2">Uncharacterized protein</fullName>
    </submittedName>
</protein>
<organism evidence="2 3">
    <name type="scientific">Liparis tanakae</name>
    <name type="common">Tanaka's snailfish</name>
    <dbReference type="NCBI Taxonomy" id="230148"/>
    <lineage>
        <taxon>Eukaryota</taxon>
        <taxon>Metazoa</taxon>
        <taxon>Chordata</taxon>
        <taxon>Craniata</taxon>
        <taxon>Vertebrata</taxon>
        <taxon>Euteleostomi</taxon>
        <taxon>Actinopterygii</taxon>
        <taxon>Neopterygii</taxon>
        <taxon>Teleostei</taxon>
        <taxon>Neoteleostei</taxon>
        <taxon>Acanthomorphata</taxon>
        <taxon>Eupercaria</taxon>
        <taxon>Perciformes</taxon>
        <taxon>Cottioidei</taxon>
        <taxon>Cottales</taxon>
        <taxon>Liparidae</taxon>
        <taxon>Liparis</taxon>
    </lineage>
</organism>
<dbReference type="EMBL" id="SRLO01000275">
    <property type="protein sequence ID" value="TNN63315.1"/>
    <property type="molecule type" value="Genomic_DNA"/>
</dbReference>
<evidence type="ECO:0000313" key="3">
    <source>
        <dbReference type="Proteomes" id="UP000314294"/>
    </source>
</evidence>
<evidence type="ECO:0000256" key="1">
    <source>
        <dbReference type="SAM" id="MobiDB-lite"/>
    </source>
</evidence>
<gene>
    <name evidence="2" type="ORF">EYF80_026417</name>
</gene>
<feature type="compositionally biased region" description="Pro residues" evidence="1">
    <location>
        <begin position="1"/>
        <end position="15"/>
    </location>
</feature>